<dbReference type="SUPFAM" id="SSF69349">
    <property type="entry name" value="Phage fibre proteins"/>
    <property type="match status" value="1"/>
</dbReference>
<dbReference type="EMBL" id="JANIPJ010000001">
    <property type="protein sequence ID" value="MCR2802445.1"/>
    <property type="molecule type" value="Genomic_DNA"/>
</dbReference>
<reference evidence="2" key="1">
    <citation type="submission" date="2022-08" db="EMBL/GenBank/DDBJ databases">
        <title>The genomic sequence of strain Paenibacillus sp. SCIV0701.</title>
        <authorList>
            <person name="Zhao H."/>
        </authorList>
    </citation>
    <scope>NUCLEOTIDE SEQUENCE</scope>
    <source>
        <strain evidence="2">SCIV0701</strain>
    </source>
</reference>
<proteinExistence type="predicted"/>
<dbReference type="AlphaFoldDB" id="A0A9X2S6X8"/>
<dbReference type="SUPFAM" id="SSF69255">
    <property type="entry name" value="gp5 N-terminal domain-like"/>
    <property type="match status" value="1"/>
</dbReference>
<comment type="caution">
    <text evidence="2">The sequence shown here is derived from an EMBL/GenBank/DDBJ whole genome shotgun (WGS) entry which is preliminary data.</text>
</comment>
<sequence length="242" mass="26437">MRPNYPGFFDHHHRSMQSEQLSGVWNAVVTDNKDPEKKGRVKVKFLQRDDTLQTDWIRIATLMSGKDMGTLFIPEVNDEVLVAFLMGRFDQPVVIGSLWNAKEMPPAGNDKNDIRKIKTRSGHEITFDDKNGEGTVTVKTTKGHSLTISDKDKTIKLATSDTLQTLTLDETGGKVTVKAASGASIELSKTGDATITGQKTISIKGTEVKVEASASMTLQSNGMMELKSNGLISLKGSLVKIN</sequence>
<evidence type="ECO:0000313" key="3">
    <source>
        <dbReference type="Proteomes" id="UP001141950"/>
    </source>
</evidence>
<feature type="domain" description="Gp5/Type VI secretion system Vgr protein OB-fold" evidence="1">
    <location>
        <begin position="26"/>
        <end position="99"/>
    </location>
</feature>
<organism evidence="2 3">
    <name type="scientific">Paenibacillus soyae</name>
    <dbReference type="NCBI Taxonomy" id="2969249"/>
    <lineage>
        <taxon>Bacteria</taxon>
        <taxon>Bacillati</taxon>
        <taxon>Bacillota</taxon>
        <taxon>Bacilli</taxon>
        <taxon>Bacillales</taxon>
        <taxon>Paenibacillaceae</taxon>
        <taxon>Paenibacillus</taxon>
    </lineage>
</organism>
<evidence type="ECO:0000313" key="2">
    <source>
        <dbReference type="EMBL" id="MCR2802445.1"/>
    </source>
</evidence>
<dbReference type="Pfam" id="PF04717">
    <property type="entry name" value="Phage_base_V"/>
    <property type="match status" value="1"/>
</dbReference>
<dbReference type="InterPro" id="IPR006531">
    <property type="entry name" value="Gp5/Vgr_OB"/>
</dbReference>
<dbReference type="Gene3D" id="2.40.50.230">
    <property type="entry name" value="Gp5 N-terminal domain"/>
    <property type="match status" value="1"/>
</dbReference>
<gene>
    <name evidence="2" type="ORF">NQZ67_01000</name>
</gene>
<dbReference type="InterPro" id="IPR037026">
    <property type="entry name" value="Vgr_OB-fold_dom_sf"/>
</dbReference>
<keyword evidence="3" id="KW-1185">Reference proteome</keyword>
<dbReference type="RefSeq" id="WP_257441977.1">
    <property type="nucleotide sequence ID" value="NZ_JANIPJ010000001.1"/>
</dbReference>
<protein>
    <submittedName>
        <fullName evidence="2">Phage baseplate assembly protein V</fullName>
    </submittedName>
</protein>
<evidence type="ECO:0000259" key="1">
    <source>
        <dbReference type="Pfam" id="PF04717"/>
    </source>
</evidence>
<accession>A0A9X2S6X8</accession>
<name>A0A9X2S6X8_9BACL</name>
<dbReference type="Proteomes" id="UP001141950">
    <property type="component" value="Unassembled WGS sequence"/>
</dbReference>